<dbReference type="InterPro" id="IPR050832">
    <property type="entry name" value="Bact_Acetyltransf"/>
</dbReference>
<dbReference type="PATRIC" id="fig|1177154.3.peg.2904"/>
<name>A0A095SH53_9GAMM</name>
<keyword evidence="5" id="KW-1185">Reference proteome</keyword>
<keyword evidence="1 4" id="KW-0808">Transferase</keyword>
<dbReference type="Pfam" id="PF11814">
    <property type="entry name" value="DUF3335"/>
    <property type="match status" value="1"/>
</dbReference>
<feature type="domain" description="N-acetyltransferase" evidence="3">
    <location>
        <begin position="4"/>
        <end position="151"/>
    </location>
</feature>
<dbReference type="Gene3D" id="3.90.70.10">
    <property type="entry name" value="Cysteine proteinases"/>
    <property type="match status" value="1"/>
</dbReference>
<dbReference type="AlphaFoldDB" id="A0A095SH53"/>
<dbReference type="Gene3D" id="3.40.630.30">
    <property type="match status" value="1"/>
</dbReference>
<sequence length="365" mass="41207">MCSVTLRPALPADLDALSALEQRCFDSDRLSRRSFKKWIKRQHDGLIVAETPERELAGYALVLLQPGTRLARLYSIAVDPSRRGQKLGEQLMDAAEDYAHEERRLYLRLEVRKDNAGAIALYEKRGYRLFGLTPDYYEDHEDALRYQKRLHYQPADAARLHLPWVQQSTPFTCGPACLLMALAALKKQTPNTTEELLLWREATTIFMTAGHGGCHPMGLAIAAKQRGLSAAVWSNQKGALFVDSVRDPDKKAVICALHEHFVKTCRQESIAVHYQDFTATDLDRAISNGKIVLVLISTWRLDGRKAPHWVAISGSDEECFYIHDPDPGEDQAPLDCQHVPITREKFEQMRKYGQAKLRTAVVLGA</sequence>
<evidence type="ECO:0000256" key="2">
    <source>
        <dbReference type="ARBA" id="ARBA00023315"/>
    </source>
</evidence>
<dbReference type="InterPro" id="IPR021770">
    <property type="entry name" value="DUF3335"/>
</dbReference>
<evidence type="ECO:0000259" key="3">
    <source>
        <dbReference type="PROSITE" id="PS51186"/>
    </source>
</evidence>
<organism evidence="4 5">
    <name type="scientific">Alcanivorax nanhaiticus</name>
    <dbReference type="NCBI Taxonomy" id="1177154"/>
    <lineage>
        <taxon>Bacteria</taxon>
        <taxon>Pseudomonadati</taxon>
        <taxon>Pseudomonadota</taxon>
        <taxon>Gammaproteobacteria</taxon>
        <taxon>Oceanospirillales</taxon>
        <taxon>Alcanivoracaceae</taxon>
        <taxon>Alcanivorax</taxon>
    </lineage>
</organism>
<dbReference type="PANTHER" id="PTHR43877:SF2">
    <property type="entry name" value="AMINOALKYLPHOSPHONATE N-ACETYLTRANSFERASE-RELATED"/>
    <property type="match status" value="1"/>
</dbReference>
<protein>
    <submittedName>
        <fullName evidence="4">Acetyltransferase</fullName>
    </submittedName>
</protein>
<evidence type="ECO:0000313" key="5">
    <source>
        <dbReference type="Proteomes" id="UP000029444"/>
    </source>
</evidence>
<dbReference type="STRING" id="1177154.Y5S_02867"/>
<dbReference type="EMBL" id="ARXV01000013">
    <property type="protein sequence ID" value="KGD63877.1"/>
    <property type="molecule type" value="Genomic_DNA"/>
</dbReference>
<gene>
    <name evidence="4" type="ORF">Y5S_02867</name>
</gene>
<dbReference type="InterPro" id="IPR016181">
    <property type="entry name" value="Acyl_CoA_acyltransferase"/>
</dbReference>
<evidence type="ECO:0000256" key="1">
    <source>
        <dbReference type="ARBA" id="ARBA00022679"/>
    </source>
</evidence>
<reference evidence="4 5" key="1">
    <citation type="submission" date="2012-09" db="EMBL/GenBank/DDBJ databases">
        <title>Genome Sequence of alkane-degrading Bacterium Alcanivorax sp. 19-m-6.</title>
        <authorList>
            <person name="Lai Q."/>
            <person name="Shao Z."/>
        </authorList>
    </citation>
    <scope>NUCLEOTIDE SEQUENCE [LARGE SCALE GENOMIC DNA]</scope>
    <source>
        <strain evidence="4 5">19-m-6</strain>
    </source>
</reference>
<dbReference type="OrthoDB" id="27442at2"/>
<evidence type="ECO:0000313" key="4">
    <source>
        <dbReference type="EMBL" id="KGD63877.1"/>
    </source>
</evidence>
<comment type="caution">
    <text evidence="4">The sequence shown here is derived from an EMBL/GenBank/DDBJ whole genome shotgun (WGS) entry which is preliminary data.</text>
</comment>
<dbReference type="RefSeq" id="WP_035233940.1">
    <property type="nucleotide sequence ID" value="NZ_ARXV01000013.1"/>
</dbReference>
<proteinExistence type="predicted"/>
<dbReference type="Pfam" id="PF00583">
    <property type="entry name" value="Acetyltransf_1"/>
    <property type="match status" value="1"/>
</dbReference>
<dbReference type="InterPro" id="IPR000182">
    <property type="entry name" value="GNAT_dom"/>
</dbReference>
<dbReference type="PROSITE" id="PS51186">
    <property type="entry name" value="GNAT"/>
    <property type="match status" value="1"/>
</dbReference>
<dbReference type="GO" id="GO:0016747">
    <property type="term" value="F:acyltransferase activity, transferring groups other than amino-acyl groups"/>
    <property type="evidence" value="ECO:0007669"/>
    <property type="project" value="InterPro"/>
</dbReference>
<dbReference type="eggNOG" id="COG0456">
    <property type="taxonomic scope" value="Bacteria"/>
</dbReference>
<accession>A0A095SH53</accession>
<keyword evidence="2" id="KW-0012">Acyltransferase</keyword>
<dbReference type="CDD" id="cd04301">
    <property type="entry name" value="NAT_SF"/>
    <property type="match status" value="1"/>
</dbReference>
<dbReference type="SUPFAM" id="SSF55729">
    <property type="entry name" value="Acyl-CoA N-acyltransferases (Nat)"/>
    <property type="match status" value="1"/>
</dbReference>
<dbReference type="Proteomes" id="UP000029444">
    <property type="component" value="Unassembled WGS sequence"/>
</dbReference>
<dbReference type="PANTHER" id="PTHR43877">
    <property type="entry name" value="AMINOALKYLPHOSPHONATE N-ACETYLTRANSFERASE-RELATED-RELATED"/>
    <property type="match status" value="1"/>
</dbReference>